<dbReference type="OrthoDB" id="7830133at2"/>
<dbReference type="InterPro" id="IPR013762">
    <property type="entry name" value="Integrase-like_cat_sf"/>
</dbReference>
<dbReference type="PROSITE" id="PS51898">
    <property type="entry name" value="TYR_RECOMBINASE"/>
    <property type="match status" value="1"/>
</dbReference>
<evidence type="ECO:0000259" key="7">
    <source>
        <dbReference type="PROSITE" id="PS51900"/>
    </source>
</evidence>
<evidence type="ECO:0000256" key="5">
    <source>
        <dbReference type="PROSITE-ProRule" id="PRU01248"/>
    </source>
</evidence>
<dbReference type="GO" id="GO:0003677">
    <property type="term" value="F:DNA binding"/>
    <property type="evidence" value="ECO:0007669"/>
    <property type="project" value="UniProtKB-UniRule"/>
</dbReference>
<dbReference type="PROSITE" id="PS51900">
    <property type="entry name" value="CB"/>
    <property type="match status" value="1"/>
</dbReference>
<gene>
    <name evidence="8" type="ORF">TsocGM_01295</name>
</gene>
<dbReference type="Gene3D" id="1.10.443.10">
    <property type="entry name" value="Intergrase catalytic core"/>
    <property type="match status" value="1"/>
</dbReference>
<evidence type="ECO:0000313" key="9">
    <source>
        <dbReference type="Proteomes" id="UP000280296"/>
    </source>
</evidence>
<dbReference type="SUPFAM" id="SSF56349">
    <property type="entry name" value="DNA breaking-rejoining enzymes"/>
    <property type="match status" value="1"/>
</dbReference>
<keyword evidence="4" id="KW-0233">DNA recombination</keyword>
<sequence>MTSPSSPPEAGAPSPATAVLLPALPSASRLTVPAILASAGEDAVTRFVEYFAAQIRNPHTRRAYLRNAMQFLAWCEGRGIHALKDIRPVTVAAYIEQLVKSHSKPTVKQHLATIRMLFDWLVTGQVVPVNPAHAVRGPKHVVTKGKTPVLSPEETRTLFESIAPVTVVDKRDRAVIAAMFFTFARVGAVVTMAVEDYCPQGKRMWLRLQEKGGKQHEMPAHHKLEEFLDAYVEAAGIGGDRRGPLFRTATRRGDGLTASPMSTADVWRMIRRRAEKAGIRTPIGCHSFRATGITNYLEHDGTLEKAQQMAAHASPRTTKLYDRTNDQVTLDEIERIKY</sequence>
<dbReference type="Pfam" id="PF00589">
    <property type="entry name" value="Phage_integrase"/>
    <property type="match status" value="1"/>
</dbReference>
<proteinExistence type="inferred from homology"/>
<reference evidence="8 9" key="2">
    <citation type="submission" date="2019-01" db="EMBL/GenBank/DDBJ databases">
        <title>Tautonia sociabilis, a novel thermotolerant planctomycete of Isosphaeraceae family, isolated from a 4000 m deep subterranean habitat.</title>
        <authorList>
            <person name="Kovaleva O.L."/>
            <person name="Elcheninov A.G."/>
            <person name="Van Heerden E."/>
            <person name="Toshchakov S.V."/>
            <person name="Novikov A."/>
            <person name="Bonch-Osmolovskaya E.A."/>
            <person name="Kublanov I.V."/>
        </authorList>
    </citation>
    <scope>NUCLEOTIDE SEQUENCE [LARGE SCALE GENOMIC DNA]</scope>
    <source>
        <strain evidence="8 9">GM2012</strain>
    </source>
</reference>
<evidence type="ECO:0000256" key="1">
    <source>
        <dbReference type="ARBA" id="ARBA00008857"/>
    </source>
</evidence>
<dbReference type="GO" id="GO:0015074">
    <property type="term" value="P:DNA integration"/>
    <property type="evidence" value="ECO:0007669"/>
    <property type="project" value="UniProtKB-KW"/>
</dbReference>
<evidence type="ECO:0000259" key="6">
    <source>
        <dbReference type="PROSITE" id="PS51898"/>
    </source>
</evidence>
<dbReference type="PANTHER" id="PTHR30349:SF41">
    <property type="entry name" value="INTEGRASE_RECOMBINASE PROTEIN MJ0367-RELATED"/>
    <property type="match status" value="1"/>
</dbReference>
<evidence type="ECO:0000313" key="8">
    <source>
        <dbReference type="EMBL" id="RUL89435.1"/>
    </source>
</evidence>
<evidence type="ECO:0000256" key="2">
    <source>
        <dbReference type="ARBA" id="ARBA00022908"/>
    </source>
</evidence>
<reference evidence="8 9" key="1">
    <citation type="submission" date="2018-12" db="EMBL/GenBank/DDBJ databases">
        <authorList>
            <person name="Toschakov S.V."/>
        </authorList>
    </citation>
    <scope>NUCLEOTIDE SEQUENCE [LARGE SCALE GENOMIC DNA]</scope>
    <source>
        <strain evidence="8 9">GM2012</strain>
    </source>
</reference>
<dbReference type="InterPro" id="IPR050090">
    <property type="entry name" value="Tyrosine_recombinase_XerCD"/>
</dbReference>
<dbReference type="EMBL" id="RYZH01000002">
    <property type="protein sequence ID" value="RUL89435.1"/>
    <property type="molecule type" value="Genomic_DNA"/>
</dbReference>
<dbReference type="Proteomes" id="UP000280296">
    <property type="component" value="Unassembled WGS sequence"/>
</dbReference>
<dbReference type="InterPro" id="IPR044068">
    <property type="entry name" value="CB"/>
</dbReference>
<feature type="domain" description="Tyr recombinase" evidence="6">
    <location>
        <begin position="145"/>
        <end position="335"/>
    </location>
</feature>
<dbReference type="RefSeq" id="WP_126723511.1">
    <property type="nucleotide sequence ID" value="NZ_RYZH01000002.1"/>
</dbReference>
<organism evidence="8 9">
    <name type="scientific">Tautonia sociabilis</name>
    <dbReference type="NCBI Taxonomy" id="2080755"/>
    <lineage>
        <taxon>Bacteria</taxon>
        <taxon>Pseudomonadati</taxon>
        <taxon>Planctomycetota</taxon>
        <taxon>Planctomycetia</taxon>
        <taxon>Isosphaerales</taxon>
        <taxon>Isosphaeraceae</taxon>
        <taxon>Tautonia</taxon>
    </lineage>
</organism>
<evidence type="ECO:0000256" key="4">
    <source>
        <dbReference type="ARBA" id="ARBA00023172"/>
    </source>
</evidence>
<dbReference type="AlphaFoldDB" id="A0A432MQX2"/>
<comment type="similarity">
    <text evidence="1">Belongs to the 'phage' integrase family.</text>
</comment>
<dbReference type="GO" id="GO:0006310">
    <property type="term" value="P:DNA recombination"/>
    <property type="evidence" value="ECO:0007669"/>
    <property type="project" value="UniProtKB-KW"/>
</dbReference>
<comment type="caution">
    <text evidence="8">The sequence shown here is derived from an EMBL/GenBank/DDBJ whole genome shotgun (WGS) entry which is preliminary data.</text>
</comment>
<dbReference type="InterPro" id="IPR004107">
    <property type="entry name" value="Integrase_SAM-like_N"/>
</dbReference>
<keyword evidence="2" id="KW-0229">DNA integration</keyword>
<dbReference type="Gene3D" id="1.10.150.130">
    <property type="match status" value="1"/>
</dbReference>
<feature type="domain" description="Core-binding (CB)" evidence="7">
    <location>
        <begin position="42"/>
        <end position="122"/>
    </location>
</feature>
<dbReference type="Pfam" id="PF02899">
    <property type="entry name" value="Phage_int_SAM_1"/>
    <property type="match status" value="1"/>
</dbReference>
<keyword evidence="9" id="KW-1185">Reference proteome</keyword>
<accession>A0A432MQX2</accession>
<keyword evidence="3 5" id="KW-0238">DNA-binding</keyword>
<dbReference type="InterPro" id="IPR011010">
    <property type="entry name" value="DNA_brk_join_enz"/>
</dbReference>
<evidence type="ECO:0000256" key="3">
    <source>
        <dbReference type="ARBA" id="ARBA00023125"/>
    </source>
</evidence>
<protein>
    <submittedName>
        <fullName evidence="8">Integrase</fullName>
    </submittedName>
</protein>
<dbReference type="InterPro" id="IPR010998">
    <property type="entry name" value="Integrase_recombinase_N"/>
</dbReference>
<dbReference type="InterPro" id="IPR002104">
    <property type="entry name" value="Integrase_catalytic"/>
</dbReference>
<name>A0A432MQX2_9BACT</name>
<dbReference type="PANTHER" id="PTHR30349">
    <property type="entry name" value="PHAGE INTEGRASE-RELATED"/>
    <property type="match status" value="1"/>
</dbReference>